<gene>
    <name evidence="1" type="ORF">SAMN04487966_105140</name>
</gene>
<evidence type="ECO:0000313" key="2">
    <source>
        <dbReference type="Proteomes" id="UP000198881"/>
    </source>
</evidence>
<dbReference type="AlphaFoldDB" id="A0A1I7MLY4"/>
<evidence type="ECO:0000313" key="1">
    <source>
        <dbReference type="EMBL" id="SFV22944.1"/>
    </source>
</evidence>
<organism evidence="1 2">
    <name type="scientific">Micrococcus terreus</name>
    <dbReference type="NCBI Taxonomy" id="574650"/>
    <lineage>
        <taxon>Bacteria</taxon>
        <taxon>Bacillati</taxon>
        <taxon>Actinomycetota</taxon>
        <taxon>Actinomycetes</taxon>
        <taxon>Micrococcales</taxon>
        <taxon>Micrococcaceae</taxon>
        <taxon>Micrococcus</taxon>
    </lineage>
</organism>
<dbReference type="InterPro" id="IPR050155">
    <property type="entry name" value="HAD-like_hydrolase_sf"/>
</dbReference>
<sequence length="242" mass="25152">MRSVELDQSGAVDGRPVILLDLDGTLVDPAGSITGGIAATLARHGLPTPTPEQLRSLVGPPLRTGLLNLDGVTEQNVSTLIRDYRAAYWATGMAASRPYPGIPQALEDLAQDHVLAVATSKPVSAARRLLALQGLDHVFHAVCGASDDEQAPLPAHGTKVEAIAQALAAVGRSTGDQARNVIDVVMVGDRHYDLDGAEHHGLPSVGVTWGFSAPGELEAATALCSDPVDLPTVCRTLQNGVS</sequence>
<dbReference type="OrthoDB" id="9776368at2"/>
<dbReference type="PANTHER" id="PTHR43434">
    <property type="entry name" value="PHOSPHOGLYCOLATE PHOSPHATASE"/>
    <property type="match status" value="1"/>
</dbReference>
<dbReference type="EMBL" id="FPCG01000005">
    <property type="protein sequence ID" value="SFV22944.1"/>
    <property type="molecule type" value="Genomic_DNA"/>
</dbReference>
<protein>
    <submittedName>
        <fullName evidence="1">Phosphoglycolate phosphatase</fullName>
    </submittedName>
</protein>
<dbReference type="SFLD" id="SFLDS00003">
    <property type="entry name" value="Haloacid_Dehalogenase"/>
    <property type="match status" value="1"/>
</dbReference>
<dbReference type="Proteomes" id="UP000198881">
    <property type="component" value="Unassembled WGS sequence"/>
</dbReference>
<name>A0A1I7MLY4_9MICC</name>
<dbReference type="STRING" id="574650.SAMN04487966_105140"/>
<dbReference type="SUPFAM" id="SSF56784">
    <property type="entry name" value="HAD-like"/>
    <property type="match status" value="1"/>
</dbReference>
<dbReference type="InterPro" id="IPR041492">
    <property type="entry name" value="HAD_2"/>
</dbReference>
<keyword evidence="2" id="KW-1185">Reference proteome</keyword>
<dbReference type="SFLD" id="SFLDG01129">
    <property type="entry name" value="C1.5:_HAD__Beta-PGM__Phosphata"/>
    <property type="match status" value="1"/>
</dbReference>
<dbReference type="Pfam" id="PF13419">
    <property type="entry name" value="HAD_2"/>
    <property type="match status" value="1"/>
</dbReference>
<accession>A0A1I7MLY4</accession>
<dbReference type="GO" id="GO:0005829">
    <property type="term" value="C:cytosol"/>
    <property type="evidence" value="ECO:0007669"/>
    <property type="project" value="TreeGrafter"/>
</dbReference>
<dbReference type="Gene3D" id="1.10.150.240">
    <property type="entry name" value="Putative phosphatase, domain 2"/>
    <property type="match status" value="1"/>
</dbReference>
<dbReference type="InterPro" id="IPR036412">
    <property type="entry name" value="HAD-like_sf"/>
</dbReference>
<dbReference type="GO" id="GO:0004713">
    <property type="term" value="F:protein tyrosine kinase activity"/>
    <property type="evidence" value="ECO:0007669"/>
    <property type="project" value="TreeGrafter"/>
</dbReference>
<dbReference type="InterPro" id="IPR023214">
    <property type="entry name" value="HAD_sf"/>
</dbReference>
<dbReference type="PANTHER" id="PTHR43434:SF20">
    <property type="entry name" value="5'-NUCLEOTIDASE"/>
    <property type="match status" value="1"/>
</dbReference>
<dbReference type="InterPro" id="IPR023198">
    <property type="entry name" value="PGP-like_dom2"/>
</dbReference>
<reference evidence="1 2" key="1">
    <citation type="submission" date="2016-10" db="EMBL/GenBank/DDBJ databases">
        <authorList>
            <person name="de Groot N.N."/>
        </authorList>
    </citation>
    <scope>NUCLEOTIDE SEQUENCE [LARGE SCALE GENOMIC DNA]</scope>
    <source>
        <strain evidence="1 2">CGMCC 1.7054</strain>
    </source>
</reference>
<dbReference type="Gene3D" id="3.40.50.1000">
    <property type="entry name" value="HAD superfamily/HAD-like"/>
    <property type="match status" value="1"/>
</dbReference>
<proteinExistence type="predicted"/>